<keyword evidence="3" id="KW-1185">Reference proteome</keyword>
<sequence length="857" mass="93727">MADPFHFNPKDTTADPDTIRSWADTVANFGDRLTGDSESLTSTLDGGAKSFTQQISSNITDSSEYQDDLWREVAWNLSYIMGVMERWATNVAWFKKRRQDLIDQHQTAVEESGLIPPRQGETKEFEGKEADWYDDLVAKHNELSDEAHDLWKRFKELADDRGEDLKKDPKNDLSAKDVEYMVSKGYLNWAPFNIMQWTHSIPVDLNGAKGREIGQNIVEGVEDGDLNQAEYEEAVLILNALGVTAAQSQADGKKLSKDEREFVDNLLAELEELPPPPAPAGLKDEQIPPRSGGVLALPDHLRALGFNDEQVKALSGGVGNAILIASDSNLGGNGYADVPDSVKSVVEGTQNYPGDGGTAHWVNDVNDLAQLIDGAAPGLEGGTGFSAGLINTIGVEIANSDNVSQMHPKVTGKSFETLIDRATLNENANYLILTDQYESASVGEVDTSKAIQGLFTYEWEDDGEAASGLMDWIPEFAQSGDAKQEEMAGESTAAFLQLIGQDSEAFENLQNTNTSIEGHKNPAFTVYNSEIADSMFKVYATYLEDFGREDPGPGHYEYSELDETETALNPLKEEGDYELVVPLQAREQFLELLVANPDAAIGVVDATNQQSQEYANSYVGAILEGDGAQPDEWVGPSARVQALVDSALVGSFENSGLEEKKALEETLKVREKALNLGVELVGLLGGSPEGDVATLAHSTIKGYSQQGIIDIMNKDLKDEIASIEKEVNNTNLKNDGQIYLDNQYMFGNALVENGVPFPESAIESEDPDVQEAVRGEFFPEGRFAHRMEVDEGLRDSYGRIYNNWVEDLDGGNGLNMASRFTAYNTTYDAQYDVAAGIVGNDTDPLTAYKKIQSKDDN</sequence>
<evidence type="ECO:0000259" key="1">
    <source>
        <dbReference type="Pfam" id="PF23275"/>
    </source>
</evidence>
<proteinExistence type="predicted"/>
<evidence type="ECO:0000313" key="3">
    <source>
        <dbReference type="Proteomes" id="UP001527866"/>
    </source>
</evidence>
<comment type="caution">
    <text evidence="2">The sequence shown here is derived from an EMBL/GenBank/DDBJ whole genome shotgun (WGS) entry which is preliminary data.</text>
</comment>
<dbReference type="Proteomes" id="UP001527866">
    <property type="component" value="Unassembled WGS sequence"/>
</dbReference>
<reference evidence="2 3" key="1">
    <citation type="submission" date="2023-01" db="EMBL/GenBank/DDBJ databases">
        <title>Draft genome sequence of Nocardiopsis sp. RSe5-2 isolated from halophytes.</title>
        <authorList>
            <person name="Duangmal K."/>
            <person name="Chantavorakit T."/>
        </authorList>
    </citation>
    <scope>NUCLEOTIDE SEQUENCE [LARGE SCALE GENOMIC DNA]</scope>
    <source>
        <strain evidence="2 3">RSe5-2</strain>
    </source>
</reference>
<protein>
    <recommendedName>
        <fullName evidence="1">TPR repeat domain-containing protein</fullName>
    </recommendedName>
</protein>
<dbReference type="InterPro" id="IPR057037">
    <property type="entry name" value="TPR_rep_actino"/>
</dbReference>
<dbReference type="EMBL" id="JAQFWQ010000067">
    <property type="protein sequence ID" value="MDA2813074.1"/>
    <property type="molecule type" value="Genomic_DNA"/>
</dbReference>
<dbReference type="RefSeq" id="WP_270687867.1">
    <property type="nucleotide sequence ID" value="NZ_JAQFWQ010000067.1"/>
</dbReference>
<gene>
    <name evidence="2" type="ORF">O4J56_20680</name>
</gene>
<feature type="domain" description="TPR repeat" evidence="1">
    <location>
        <begin position="292"/>
        <end position="472"/>
    </location>
</feature>
<evidence type="ECO:0000313" key="2">
    <source>
        <dbReference type="EMBL" id="MDA2813074.1"/>
    </source>
</evidence>
<name>A0ABT4U7Z0_9ACTN</name>
<dbReference type="Pfam" id="PF23275">
    <property type="entry name" value="TPR_23"/>
    <property type="match status" value="1"/>
</dbReference>
<accession>A0ABT4U7Z0</accession>
<organism evidence="2 3">
    <name type="scientific">Nocardiopsis endophytica</name>
    <dbReference type="NCBI Taxonomy" id="3018445"/>
    <lineage>
        <taxon>Bacteria</taxon>
        <taxon>Bacillati</taxon>
        <taxon>Actinomycetota</taxon>
        <taxon>Actinomycetes</taxon>
        <taxon>Streptosporangiales</taxon>
        <taxon>Nocardiopsidaceae</taxon>
        <taxon>Nocardiopsis</taxon>
    </lineage>
</organism>